<evidence type="ECO:0000313" key="2">
    <source>
        <dbReference type="Proteomes" id="UP001595615"/>
    </source>
</evidence>
<dbReference type="Proteomes" id="UP001595615">
    <property type="component" value="Unassembled WGS sequence"/>
</dbReference>
<protein>
    <submittedName>
        <fullName evidence="1">Uncharacterized protein</fullName>
    </submittedName>
</protein>
<proteinExistence type="predicted"/>
<accession>A0ABV7XB30</accession>
<name>A0ABV7XB30_9SPHN</name>
<reference evidence="2" key="1">
    <citation type="journal article" date="2019" name="Int. J. Syst. Evol. Microbiol.">
        <title>The Global Catalogue of Microorganisms (GCM) 10K type strain sequencing project: providing services to taxonomists for standard genome sequencing and annotation.</title>
        <authorList>
            <consortium name="The Broad Institute Genomics Platform"/>
            <consortium name="The Broad Institute Genome Sequencing Center for Infectious Disease"/>
            <person name="Wu L."/>
            <person name="Ma J."/>
        </authorList>
    </citation>
    <scope>NUCLEOTIDE SEQUENCE [LARGE SCALE GENOMIC DNA]</scope>
    <source>
        <strain evidence="2">KCTC 42644</strain>
    </source>
</reference>
<organism evidence="1 2">
    <name type="scientific">Sphingoaurantiacus capsulatus</name>
    <dbReference type="NCBI Taxonomy" id="1771310"/>
    <lineage>
        <taxon>Bacteria</taxon>
        <taxon>Pseudomonadati</taxon>
        <taxon>Pseudomonadota</taxon>
        <taxon>Alphaproteobacteria</taxon>
        <taxon>Sphingomonadales</taxon>
        <taxon>Sphingosinicellaceae</taxon>
        <taxon>Sphingoaurantiacus</taxon>
    </lineage>
</organism>
<evidence type="ECO:0000313" key="1">
    <source>
        <dbReference type="EMBL" id="MFC3712238.1"/>
    </source>
</evidence>
<gene>
    <name evidence="1" type="ORF">ACFOMD_06635</name>
</gene>
<keyword evidence="2" id="KW-1185">Reference proteome</keyword>
<sequence length="90" mass="9853">MGIMNWFTGPAEPPEALLVAAERGELTADLKLERLRRAIIDFPGRTESNLARIIYGRDEASLIAASVRKLEADGIATRDPETGGLYAARR</sequence>
<dbReference type="EMBL" id="JBHRXV010000004">
    <property type="protein sequence ID" value="MFC3712238.1"/>
    <property type="molecule type" value="Genomic_DNA"/>
</dbReference>
<comment type="caution">
    <text evidence="1">The sequence shown here is derived from an EMBL/GenBank/DDBJ whole genome shotgun (WGS) entry which is preliminary data.</text>
</comment>